<dbReference type="PANTHER" id="PTHR34071:SF2">
    <property type="entry name" value="FLAVIN-NUCLEOTIDE-BINDING PROTEIN"/>
    <property type="match status" value="1"/>
</dbReference>
<dbReference type="PANTHER" id="PTHR34071">
    <property type="entry name" value="5-NITROIMIDAZOLE ANTIBIOTICS RESISTANCE PROTEIN, NIMA-FAMILY-RELATED PROTEIN-RELATED"/>
    <property type="match status" value="1"/>
</dbReference>
<gene>
    <name evidence="1" type="ORF">GSY63_24450</name>
</gene>
<dbReference type="Gene3D" id="2.30.110.10">
    <property type="entry name" value="Electron Transport, Fmn-binding Protein, Chain A"/>
    <property type="match status" value="1"/>
</dbReference>
<dbReference type="InterPro" id="IPR024747">
    <property type="entry name" value="Pyridox_Oxase-rel"/>
</dbReference>
<accession>A0A965ZMA1</accession>
<dbReference type="RefSeq" id="WP_166588480.1">
    <property type="nucleotide sequence ID" value="NZ_WWEO01000045.1"/>
</dbReference>
<organism evidence="1 2">
    <name type="scientific">Mucilaginibacter agri</name>
    <dbReference type="NCBI Taxonomy" id="2695265"/>
    <lineage>
        <taxon>Bacteria</taxon>
        <taxon>Pseudomonadati</taxon>
        <taxon>Bacteroidota</taxon>
        <taxon>Sphingobacteriia</taxon>
        <taxon>Sphingobacteriales</taxon>
        <taxon>Sphingobacteriaceae</taxon>
        <taxon>Mucilaginibacter</taxon>
    </lineage>
</organism>
<comment type="caution">
    <text evidence="1">The sequence shown here is derived from an EMBL/GenBank/DDBJ whole genome shotgun (WGS) entry which is preliminary data.</text>
</comment>
<dbReference type="InterPro" id="IPR012349">
    <property type="entry name" value="Split_barrel_FMN-bd"/>
</dbReference>
<name>A0A965ZMA1_9SPHI</name>
<dbReference type="AlphaFoldDB" id="A0A965ZMA1"/>
<protein>
    <submittedName>
        <fullName evidence="1">Pyridoxamine 5'-phosphate oxidase family protein</fullName>
    </submittedName>
</protein>
<dbReference type="SUPFAM" id="SSF50475">
    <property type="entry name" value="FMN-binding split barrel"/>
    <property type="match status" value="1"/>
</dbReference>
<evidence type="ECO:0000313" key="1">
    <source>
        <dbReference type="EMBL" id="NCD72539.1"/>
    </source>
</evidence>
<reference evidence="1" key="2">
    <citation type="submission" date="2020-10" db="EMBL/GenBank/DDBJ databases">
        <title>Mucilaginibacter sp. nov., isolated from soil.</title>
        <authorList>
            <person name="Jeon C.O."/>
        </authorList>
    </citation>
    <scope>NUCLEOTIDE SEQUENCE</scope>
    <source>
        <strain evidence="1">R11</strain>
    </source>
</reference>
<dbReference type="Proteomes" id="UP000638732">
    <property type="component" value="Unassembled WGS sequence"/>
</dbReference>
<keyword evidence="2" id="KW-1185">Reference proteome</keyword>
<sequence>MLGELNMEMINELLRTQLIGRLGTYADGVVSIVPVNFSYDGAYIYAHSQRGLKINSMRKNPNVCFEVDKIENLFNWQCVVCWGMFEEITDISESEHAMKKIIQSIEPYLSEAENAHPSHGIVDVSSEIGTTTEIIIYKIKVTKKTGRFEYRASS</sequence>
<reference evidence="1" key="1">
    <citation type="submission" date="2020-01" db="EMBL/GenBank/DDBJ databases">
        <authorList>
            <person name="Seo Y.L."/>
        </authorList>
    </citation>
    <scope>NUCLEOTIDE SEQUENCE</scope>
    <source>
        <strain evidence="1">R11</strain>
    </source>
</reference>
<proteinExistence type="predicted"/>
<dbReference type="EMBL" id="WWEO01000045">
    <property type="protein sequence ID" value="NCD72539.1"/>
    <property type="molecule type" value="Genomic_DNA"/>
</dbReference>
<dbReference type="Pfam" id="PF12900">
    <property type="entry name" value="Pyridox_ox_2"/>
    <property type="match status" value="1"/>
</dbReference>
<evidence type="ECO:0000313" key="2">
    <source>
        <dbReference type="Proteomes" id="UP000638732"/>
    </source>
</evidence>